<organism evidence="2 3">
    <name type="scientific">Parageobacillus toebii NBRC 107807</name>
    <dbReference type="NCBI Taxonomy" id="1223503"/>
    <lineage>
        <taxon>Bacteria</taxon>
        <taxon>Bacillati</taxon>
        <taxon>Bacillota</taxon>
        <taxon>Bacilli</taxon>
        <taxon>Bacillales</taxon>
        <taxon>Anoxybacillaceae</taxon>
        <taxon>Parageobacillus</taxon>
    </lineage>
</organism>
<proteinExistence type="predicted"/>
<evidence type="ECO:0000313" key="3">
    <source>
        <dbReference type="Proteomes" id="UP000613002"/>
    </source>
</evidence>
<dbReference type="RefSeq" id="WP_244319600.1">
    <property type="nucleotide sequence ID" value="NZ_BDAQ01000006.1"/>
</dbReference>
<dbReference type="InterPro" id="IPR013024">
    <property type="entry name" value="GGCT-like"/>
</dbReference>
<feature type="domain" description="Gamma-glutamylcyclotransferase AIG2-like" evidence="1">
    <location>
        <begin position="8"/>
        <end position="108"/>
    </location>
</feature>
<dbReference type="Gene3D" id="3.10.490.10">
    <property type="entry name" value="Gamma-glutamyl cyclotransferase-like"/>
    <property type="match status" value="1"/>
</dbReference>
<dbReference type="InterPro" id="IPR009288">
    <property type="entry name" value="AIG2-like_dom"/>
</dbReference>
<dbReference type="Pfam" id="PF06094">
    <property type="entry name" value="GGACT"/>
    <property type="match status" value="1"/>
</dbReference>
<dbReference type="AlphaFoldDB" id="A0AA89NKU0"/>
<reference evidence="2 3" key="1">
    <citation type="submission" date="2020-08" db="EMBL/GenBank/DDBJ databases">
        <title>Genomic Encyclopedia of Type Strains, Phase IV (KMG-IV): sequencing the most valuable type-strain genomes for metagenomic binning, comparative biology and taxonomic classification.</title>
        <authorList>
            <person name="Goeker M."/>
        </authorList>
    </citation>
    <scope>NUCLEOTIDE SEQUENCE [LARGE SCALE GENOMIC DNA]</scope>
    <source>
        <strain evidence="2 3">DSM 14590</strain>
    </source>
</reference>
<protein>
    <submittedName>
        <fullName evidence="2">Gamma-glutamylcyclotransferase (GGCT)/AIG2-like uncharacterized protein YtfP</fullName>
    </submittedName>
</protein>
<gene>
    <name evidence="2" type="ORF">HNR78_002288</name>
</gene>
<dbReference type="InterPro" id="IPR036568">
    <property type="entry name" value="GGCT-like_sf"/>
</dbReference>
<keyword evidence="3" id="KW-1185">Reference proteome</keyword>
<dbReference type="EMBL" id="JACICZ010000008">
    <property type="protein sequence ID" value="MBB3869395.1"/>
    <property type="molecule type" value="Genomic_DNA"/>
</dbReference>
<evidence type="ECO:0000259" key="1">
    <source>
        <dbReference type="Pfam" id="PF06094"/>
    </source>
</evidence>
<name>A0AA89NKU0_9BACL</name>
<dbReference type="CDD" id="cd06661">
    <property type="entry name" value="GGCT_like"/>
    <property type="match status" value="1"/>
</dbReference>
<comment type="caution">
    <text evidence="2">The sequence shown here is derived from an EMBL/GenBank/DDBJ whole genome shotgun (WGS) entry which is preliminary data.</text>
</comment>
<sequence>MRPMLHRVFVYGTLLVGEENHHIAAPYIRHIQPERVKGRLYDVGAYPALVIEEEGEVIGEWFTVTKEGLQAMDELEEYEEGSQYNEYERVWVKDIEQPIEGYVYVYPKSKTVMITISLDMATYVYHGGCLKGC</sequence>
<accession>A0AA89NKU0</accession>
<dbReference type="Proteomes" id="UP000613002">
    <property type="component" value="Unassembled WGS sequence"/>
</dbReference>
<evidence type="ECO:0000313" key="2">
    <source>
        <dbReference type="EMBL" id="MBB3869395.1"/>
    </source>
</evidence>
<dbReference type="SUPFAM" id="SSF110857">
    <property type="entry name" value="Gamma-glutamyl cyclotransferase-like"/>
    <property type="match status" value="1"/>
</dbReference>